<evidence type="ECO:0000313" key="1">
    <source>
        <dbReference type="EMBL" id="CAD7392994.1"/>
    </source>
</evidence>
<dbReference type="AlphaFoldDB" id="A0A7R9GQM1"/>
<proteinExistence type="predicted"/>
<protein>
    <submittedName>
        <fullName evidence="1">Uncharacterized protein</fullName>
    </submittedName>
</protein>
<organism evidence="1">
    <name type="scientific">Timema cristinae</name>
    <name type="common">Walking stick</name>
    <dbReference type="NCBI Taxonomy" id="61476"/>
    <lineage>
        <taxon>Eukaryota</taxon>
        <taxon>Metazoa</taxon>
        <taxon>Ecdysozoa</taxon>
        <taxon>Arthropoda</taxon>
        <taxon>Hexapoda</taxon>
        <taxon>Insecta</taxon>
        <taxon>Pterygota</taxon>
        <taxon>Neoptera</taxon>
        <taxon>Polyneoptera</taxon>
        <taxon>Phasmatodea</taxon>
        <taxon>Timematodea</taxon>
        <taxon>Timematoidea</taxon>
        <taxon>Timematidae</taxon>
        <taxon>Timema</taxon>
    </lineage>
</organism>
<dbReference type="EMBL" id="OC316620">
    <property type="protein sequence ID" value="CAD7392994.1"/>
    <property type="molecule type" value="Genomic_DNA"/>
</dbReference>
<gene>
    <name evidence="1" type="ORF">TCEB3V08_LOCUS994</name>
</gene>
<sequence>MFAAACSSWRATTISRIKPRALSSEDTHYRLSYHVRLLYNTSGVNVHSTNEPPIYRDTDFIRADPDPLPMFGFKKNGFIKVSNFSYQSCSPDGKLTLSNLNLQTNQGVLTLSGQASATSVLAPPIKVLNMHFLNRLVIGTQYFL</sequence>
<name>A0A7R9GQM1_TIMCR</name>
<accession>A0A7R9GQM1</accession>
<reference evidence="1" key="1">
    <citation type="submission" date="2020-11" db="EMBL/GenBank/DDBJ databases">
        <authorList>
            <person name="Tran Van P."/>
        </authorList>
    </citation>
    <scope>NUCLEOTIDE SEQUENCE</scope>
</reference>